<organism evidence="2 3">
    <name type="scientific">Lolium multiflorum</name>
    <name type="common">Italian ryegrass</name>
    <name type="synonym">Lolium perenne subsp. multiflorum</name>
    <dbReference type="NCBI Taxonomy" id="4521"/>
    <lineage>
        <taxon>Eukaryota</taxon>
        <taxon>Viridiplantae</taxon>
        <taxon>Streptophyta</taxon>
        <taxon>Embryophyta</taxon>
        <taxon>Tracheophyta</taxon>
        <taxon>Spermatophyta</taxon>
        <taxon>Magnoliopsida</taxon>
        <taxon>Liliopsida</taxon>
        <taxon>Poales</taxon>
        <taxon>Poaceae</taxon>
        <taxon>BOP clade</taxon>
        <taxon>Pooideae</taxon>
        <taxon>Poodae</taxon>
        <taxon>Poeae</taxon>
        <taxon>Poeae Chloroplast Group 2 (Poeae type)</taxon>
        <taxon>Loliodinae</taxon>
        <taxon>Loliinae</taxon>
        <taxon>Lolium</taxon>
    </lineage>
</organism>
<keyword evidence="3" id="KW-1185">Reference proteome</keyword>
<dbReference type="AlphaFoldDB" id="A0AAD8VU26"/>
<evidence type="ECO:0000313" key="2">
    <source>
        <dbReference type="EMBL" id="KAK1617240.1"/>
    </source>
</evidence>
<dbReference type="EMBL" id="JAUUTY010000006">
    <property type="protein sequence ID" value="KAK1617240.1"/>
    <property type="molecule type" value="Genomic_DNA"/>
</dbReference>
<dbReference type="PROSITE" id="PS50878">
    <property type="entry name" value="RT_POL"/>
    <property type="match status" value="1"/>
</dbReference>
<evidence type="ECO:0000259" key="1">
    <source>
        <dbReference type="PROSITE" id="PS50878"/>
    </source>
</evidence>
<accession>A0AAD8VU26</accession>
<reference evidence="2" key="1">
    <citation type="submission" date="2023-07" db="EMBL/GenBank/DDBJ databases">
        <title>A chromosome-level genome assembly of Lolium multiflorum.</title>
        <authorList>
            <person name="Chen Y."/>
            <person name="Copetti D."/>
            <person name="Kolliker R."/>
            <person name="Studer B."/>
        </authorList>
    </citation>
    <scope>NUCLEOTIDE SEQUENCE</scope>
    <source>
        <strain evidence="2">02402/16</strain>
        <tissue evidence="2">Leaf</tissue>
    </source>
</reference>
<name>A0AAD8VU26_LOLMU</name>
<sequence length="274" mass="29780">MAMKENLELQTEPSEGGRQVAILCSMWSRGPPPLVCSTCPCGRPSSSSHESPALVDPPRGRVGHLRVKLVQCTARKLHARKTDAILLKLDITKAFDTLDWAFLLQVMEKLGFGRKWIIMVCGLLGSASTRVVVNGMAGGLIYNRCGLRQGNPAFPLLFDTIMDVLHLLFERAAANGLLSELASTIFLHRTSMYADDVSTFIRPTKCDLLTCASIVDDFGVASGLCTNLAKCSIHPIHCSAEQVDLAHSIMGCEVASFPFKYLGLPLGFRKVTSA</sequence>
<dbReference type="PANTHER" id="PTHR19446">
    <property type="entry name" value="REVERSE TRANSCRIPTASES"/>
    <property type="match status" value="1"/>
</dbReference>
<gene>
    <name evidence="2" type="ORF">QYE76_022757</name>
</gene>
<dbReference type="Proteomes" id="UP001231189">
    <property type="component" value="Unassembled WGS sequence"/>
</dbReference>
<protein>
    <recommendedName>
        <fullName evidence="1">Reverse transcriptase domain-containing protein</fullName>
    </recommendedName>
</protein>
<dbReference type="InterPro" id="IPR000477">
    <property type="entry name" value="RT_dom"/>
</dbReference>
<comment type="caution">
    <text evidence="2">The sequence shown here is derived from an EMBL/GenBank/DDBJ whole genome shotgun (WGS) entry which is preliminary data.</text>
</comment>
<proteinExistence type="predicted"/>
<evidence type="ECO:0000313" key="3">
    <source>
        <dbReference type="Proteomes" id="UP001231189"/>
    </source>
</evidence>
<feature type="domain" description="Reverse transcriptase" evidence="1">
    <location>
        <begin position="1"/>
        <end position="266"/>
    </location>
</feature>
<dbReference type="Pfam" id="PF00078">
    <property type="entry name" value="RVT_1"/>
    <property type="match status" value="1"/>
</dbReference>